<proteinExistence type="predicted"/>
<keyword evidence="3" id="KW-0175">Coiled coil</keyword>
<keyword evidence="2" id="KW-0067">ATP-binding</keyword>
<evidence type="ECO:0000313" key="5">
    <source>
        <dbReference type="EMBL" id="CAJ0938235.1"/>
    </source>
</evidence>
<accession>A0ABN9LBM3</accession>
<evidence type="ECO:0000256" key="3">
    <source>
        <dbReference type="SAM" id="Coils"/>
    </source>
</evidence>
<evidence type="ECO:0000256" key="4">
    <source>
        <dbReference type="SAM" id="MobiDB-lite"/>
    </source>
</evidence>
<evidence type="ECO:0000256" key="2">
    <source>
        <dbReference type="ARBA" id="ARBA00022840"/>
    </source>
</evidence>
<keyword evidence="1" id="KW-0547">Nucleotide-binding</keyword>
<dbReference type="Proteomes" id="UP001176940">
    <property type="component" value="Unassembled WGS sequence"/>
</dbReference>
<sequence>MTPNERPQGSDICTSWPRPIFGSLHHVTDLSCCGWHTILIVEKVLNSKTIRSNSSGLSIGTLAQSCSSRGSTEGEGDSASESIVSEPSDGFRGTMEAEPETGPFQYHRKHGEQCELEEAEFIPMPESPAFLSMEFSQDQAPPLEEPHKKSEDVSATPEAQTCVCSSLQEEVKRLQGLVSAFMSEQESLRRDNARLAVQVQSLEERLQTAFQEGQTVSKQGEMIHVLQRQVALCMKGMSSAGGSTETSREDCDETSWCFLGTDPCRSASGTPM</sequence>
<evidence type="ECO:0000313" key="6">
    <source>
        <dbReference type="Proteomes" id="UP001176940"/>
    </source>
</evidence>
<feature type="compositionally biased region" description="Polar residues" evidence="4">
    <location>
        <begin position="61"/>
        <end position="71"/>
    </location>
</feature>
<feature type="region of interest" description="Disordered" evidence="4">
    <location>
        <begin position="61"/>
        <end position="105"/>
    </location>
</feature>
<gene>
    <name evidence="5" type="ORF">RIMI_LOCUS7475879</name>
</gene>
<evidence type="ECO:0000256" key="1">
    <source>
        <dbReference type="ARBA" id="ARBA00022741"/>
    </source>
</evidence>
<comment type="caution">
    <text evidence="5">The sequence shown here is derived from an EMBL/GenBank/DDBJ whole genome shotgun (WGS) entry which is preliminary data.</text>
</comment>
<dbReference type="InterPro" id="IPR051997">
    <property type="entry name" value="STK_NEK"/>
</dbReference>
<feature type="coiled-coil region" evidence="3">
    <location>
        <begin position="185"/>
        <end position="212"/>
    </location>
</feature>
<organism evidence="5 6">
    <name type="scientific">Ranitomeya imitator</name>
    <name type="common">mimic poison frog</name>
    <dbReference type="NCBI Taxonomy" id="111125"/>
    <lineage>
        <taxon>Eukaryota</taxon>
        <taxon>Metazoa</taxon>
        <taxon>Chordata</taxon>
        <taxon>Craniata</taxon>
        <taxon>Vertebrata</taxon>
        <taxon>Euteleostomi</taxon>
        <taxon>Amphibia</taxon>
        <taxon>Batrachia</taxon>
        <taxon>Anura</taxon>
        <taxon>Neobatrachia</taxon>
        <taxon>Hyloidea</taxon>
        <taxon>Dendrobatidae</taxon>
        <taxon>Dendrobatinae</taxon>
        <taxon>Ranitomeya</taxon>
    </lineage>
</organism>
<protein>
    <submittedName>
        <fullName evidence="5">Uncharacterized protein</fullName>
    </submittedName>
</protein>
<dbReference type="PANTHER" id="PTHR44535">
    <property type="entry name" value="PROTEIN CBG16200"/>
    <property type="match status" value="1"/>
</dbReference>
<reference evidence="5" key="1">
    <citation type="submission" date="2023-07" db="EMBL/GenBank/DDBJ databases">
        <authorList>
            <person name="Stuckert A."/>
        </authorList>
    </citation>
    <scope>NUCLEOTIDE SEQUENCE</scope>
</reference>
<dbReference type="EMBL" id="CAUEEQ010014198">
    <property type="protein sequence ID" value="CAJ0938235.1"/>
    <property type="molecule type" value="Genomic_DNA"/>
</dbReference>
<keyword evidence="6" id="KW-1185">Reference proteome</keyword>
<name>A0ABN9LBM3_9NEOB</name>
<dbReference type="PANTHER" id="PTHR44535:SF1">
    <property type="entry name" value="SERINE_THREONINE-PROTEIN KINASE NEK9"/>
    <property type="match status" value="1"/>
</dbReference>